<dbReference type="RefSeq" id="WP_354314418.1">
    <property type="nucleotide sequence ID" value="NZ_JBEPME010000006.1"/>
</dbReference>
<dbReference type="PANTHER" id="PTHR39160">
    <property type="entry name" value="CELL WALL-BINDING PROTEIN YOCH"/>
    <property type="match status" value="1"/>
</dbReference>
<reference evidence="3 4" key="1">
    <citation type="submission" date="2024-06" db="EMBL/GenBank/DDBJ databases">
        <title>Sorghum-associated microbial communities from plants grown in Nebraska, USA.</title>
        <authorList>
            <person name="Schachtman D."/>
        </authorList>
    </citation>
    <scope>NUCLEOTIDE SEQUENCE [LARGE SCALE GENOMIC DNA]</scope>
    <source>
        <strain evidence="3 4">1288</strain>
    </source>
</reference>
<protein>
    <submittedName>
        <fullName evidence="3">3D (Asp-Asp-Asp) domain-containing protein</fullName>
    </submittedName>
</protein>
<evidence type="ECO:0000256" key="1">
    <source>
        <dbReference type="ARBA" id="ARBA00022729"/>
    </source>
</evidence>
<accession>A0ABV2KFI5</accession>
<comment type="caution">
    <text evidence="3">The sequence shown here is derived from an EMBL/GenBank/DDBJ whole genome shotgun (WGS) entry which is preliminary data.</text>
</comment>
<dbReference type="Gene3D" id="3.10.350.10">
    <property type="entry name" value="LysM domain"/>
    <property type="match status" value="1"/>
</dbReference>
<dbReference type="Proteomes" id="UP001549104">
    <property type="component" value="Unassembled WGS sequence"/>
</dbReference>
<dbReference type="EMBL" id="JBEPME010000006">
    <property type="protein sequence ID" value="MET3658793.1"/>
    <property type="molecule type" value="Genomic_DNA"/>
</dbReference>
<gene>
    <name evidence="3" type="ORF">ABIC55_003911</name>
</gene>
<evidence type="ECO:0000313" key="3">
    <source>
        <dbReference type="EMBL" id="MET3658793.1"/>
    </source>
</evidence>
<keyword evidence="1" id="KW-0732">Signal</keyword>
<dbReference type="InterPro" id="IPR036779">
    <property type="entry name" value="LysM_dom_sf"/>
</dbReference>
<keyword evidence="4" id="KW-1185">Reference proteome</keyword>
<dbReference type="InterPro" id="IPR036908">
    <property type="entry name" value="RlpA-like_sf"/>
</dbReference>
<dbReference type="Pfam" id="PF01476">
    <property type="entry name" value="LysM"/>
    <property type="match status" value="1"/>
</dbReference>
<dbReference type="InterPro" id="IPR010611">
    <property type="entry name" value="3D_dom"/>
</dbReference>
<dbReference type="PROSITE" id="PS51782">
    <property type="entry name" value="LYSM"/>
    <property type="match status" value="1"/>
</dbReference>
<proteinExistence type="predicted"/>
<dbReference type="PANTHER" id="PTHR39160:SF6">
    <property type="entry name" value="CELL WALL-BINDING PROTEIN YOCH"/>
    <property type="match status" value="1"/>
</dbReference>
<dbReference type="CDD" id="cd22786">
    <property type="entry name" value="DPBB_YuiC-like"/>
    <property type="match status" value="1"/>
</dbReference>
<dbReference type="SUPFAM" id="SSF54106">
    <property type="entry name" value="LysM domain"/>
    <property type="match status" value="1"/>
</dbReference>
<dbReference type="SUPFAM" id="SSF50685">
    <property type="entry name" value="Barwin-like endoglucanases"/>
    <property type="match status" value="1"/>
</dbReference>
<name>A0ABV2KFI5_SPOPS</name>
<dbReference type="InterPro" id="IPR051933">
    <property type="entry name" value="Resuscitation_pf_RpfB"/>
</dbReference>
<feature type="domain" description="LysM" evidence="2">
    <location>
        <begin position="27"/>
        <end position="70"/>
    </location>
</feature>
<evidence type="ECO:0000313" key="4">
    <source>
        <dbReference type="Proteomes" id="UP001549104"/>
    </source>
</evidence>
<sequence>MKNILLTLILTIVLLISGANEGFASSATYKVKKGDTLYKISQMHNTTVAKLKSWNNLKSDLIFPNQKLSIGSNAKKSKKAAATADKPASKAVSRSTSTNAGKEFTVSATAYTAYCNGCSGITKTGINLRKNSDLKVIAVDPNVIKLGTKVHVEGYGYAIAGDTGGAIKGNKIDVFIPTKSEAYKWGRKNVKITIVE</sequence>
<dbReference type="CDD" id="cd00118">
    <property type="entry name" value="LysM"/>
    <property type="match status" value="1"/>
</dbReference>
<dbReference type="Pfam" id="PF06725">
    <property type="entry name" value="3D"/>
    <property type="match status" value="1"/>
</dbReference>
<dbReference type="InterPro" id="IPR018392">
    <property type="entry name" value="LysM"/>
</dbReference>
<organism evidence="3 4">
    <name type="scientific">Sporosarcina psychrophila</name>
    <name type="common">Bacillus psychrophilus</name>
    <dbReference type="NCBI Taxonomy" id="1476"/>
    <lineage>
        <taxon>Bacteria</taxon>
        <taxon>Bacillati</taxon>
        <taxon>Bacillota</taxon>
        <taxon>Bacilli</taxon>
        <taxon>Bacillales</taxon>
        <taxon>Caryophanaceae</taxon>
        <taxon>Sporosarcina</taxon>
    </lineage>
</organism>
<evidence type="ECO:0000259" key="2">
    <source>
        <dbReference type="PROSITE" id="PS51782"/>
    </source>
</evidence>
<dbReference type="SMART" id="SM00257">
    <property type="entry name" value="LysM"/>
    <property type="match status" value="1"/>
</dbReference>